<dbReference type="InterPro" id="IPR005467">
    <property type="entry name" value="His_kinase_dom"/>
</dbReference>
<dbReference type="SMART" id="SM00387">
    <property type="entry name" value="HATPase_c"/>
    <property type="match status" value="1"/>
</dbReference>
<evidence type="ECO:0000259" key="1">
    <source>
        <dbReference type="PROSITE" id="PS50109"/>
    </source>
</evidence>
<evidence type="ECO:0000313" key="7">
    <source>
        <dbReference type="EMBL" id="CAB4955125.1"/>
    </source>
</evidence>
<gene>
    <name evidence="5" type="ORF">UFOPK2656_03331</name>
    <name evidence="6" type="ORF">UFOPK3099_02309</name>
    <name evidence="7" type="ORF">UFOPK3651_03120</name>
    <name evidence="8" type="ORF">UFOPK3931_01679</name>
    <name evidence="4" type="ORF">UFOPK4189_03148</name>
</gene>
<dbReference type="GO" id="GO:0016772">
    <property type="term" value="F:transferase activity, transferring phosphorus-containing groups"/>
    <property type="evidence" value="ECO:0007669"/>
    <property type="project" value="InterPro"/>
</dbReference>
<dbReference type="Gene3D" id="3.30.565.10">
    <property type="entry name" value="Histidine kinase-like ATPase, C-terminal domain"/>
    <property type="match status" value="1"/>
</dbReference>
<dbReference type="CDD" id="cd00130">
    <property type="entry name" value="PAS"/>
    <property type="match status" value="1"/>
</dbReference>
<dbReference type="InterPro" id="IPR003594">
    <property type="entry name" value="HATPase_dom"/>
</dbReference>
<dbReference type="PRINTS" id="PR00344">
    <property type="entry name" value="BCTRLSENSOR"/>
</dbReference>
<feature type="domain" description="Histidine kinase" evidence="1">
    <location>
        <begin position="265"/>
        <end position="485"/>
    </location>
</feature>
<dbReference type="InterPro" id="IPR000700">
    <property type="entry name" value="PAS-assoc_C"/>
</dbReference>
<dbReference type="EMBL" id="CAFBMT010000029">
    <property type="protein sequence ID" value="CAB4955125.1"/>
    <property type="molecule type" value="Genomic_DNA"/>
</dbReference>
<organism evidence="4">
    <name type="scientific">freshwater metagenome</name>
    <dbReference type="NCBI Taxonomy" id="449393"/>
    <lineage>
        <taxon>unclassified sequences</taxon>
        <taxon>metagenomes</taxon>
        <taxon>ecological metagenomes</taxon>
    </lineage>
</organism>
<dbReference type="InterPro" id="IPR004358">
    <property type="entry name" value="Sig_transdc_His_kin-like_C"/>
</dbReference>
<dbReference type="EMBL" id="CAEZYF010000035">
    <property type="protein sequence ID" value="CAB4747559.1"/>
    <property type="molecule type" value="Genomic_DNA"/>
</dbReference>
<evidence type="ECO:0000313" key="8">
    <source>
        <dbReference type="EMBL" id="CAB4994181.1"/>
    </source>
</evidence>
<feature type="domain" description="PAS" evidence="2">
    <location>
        <begin position="126"/>
        <end position="198"/>
    </location>
</feature>
<dbReference type="Gene3D" id="3.30.450.20">
    <property type="entry name" value="PAS domain"/>
    <property type="match status" value="1"/>
</dbReference>
<evidence type="ECO:0000259" key="2">
    <source>
        <dbReference type="PROSITE" id="PS50112"/>
    </source>
</evidence>
<evidence type="ECO:0000259" key="3">
    <source>
        <dbReference type="PROSITE" id="PS50113"/>
    </source>
</evidence>
<dbReference type="PROSITE" id="PS50109">
    <property type="entry name" value="HIS_KIN"/>
    <property type="match status" value="1"/>
</dbReference>
<dbReference type="PROSITE" id="PS50113">
    <property type="entry name" value="PAC"/>
    <property type="match status" value="1"/>
</dbReference>
<dbReference type="InterPro" id="IPR000014">
    <property type="entry name" value="PAS"/>
</dbReference>
<evidence type="ECO:0000313" key="6">
    <source>
        <dbReference type="EMBL" id="CAB4833146.1"/>
    </source>
</evidence>
<sequence length="486" mass="51930">MNAESVDPLPLLLQLDAGIALFLPVLSEANNVVDASVLWANAKAESAWGNSVGSLASAMAAHFDEWLDAANTAWQGSATKRLIEADPQRVGWTRAESTLTRIDRYLAEVIVDRSADQDLIDRLAALDRRYRNLLVELPVTVFVARADRDELEFVSPNATELTGRPLSELNTRSSLRAIVHPDDVAQLDEMASVLIHANEAAAAGRILRPDGSVRWIEARVTLDGVVAEGVRRLLLTVSDVTDRRAAEQEAQQRERVEALARTAGAFSHEFSSLLQVISGNLERLHSSVETPADAVGQSLAAVARAGSLVNGLMSFASGRPGAAEAVSASALCQSMHTVFRGRLPQAVGLTLDVADTVPDVLIAPDALSVVMLQLLDNAAASITDSGSVRIEVSERSQARCHLAHRAEPRSWVCITVADDGCGIEADRLLKVWEPFYTSRSGIAARGAGLGLSIAHGVIHQYDGHLTLDSSPNIGTTVSLYLPAVDG</sequence>
<dbReference type="InterPro" id="IPR036890">
    <property type="entry name" value="HATPase_C_sf"/>
</dbReference>
<evidence type="ECO:0000313" key="5">
    <source>
        <dbReference type="EMBL" id="CAB4747559.1"/>
    </source>
</evidence>
<dbReference type="CDD" id="cd00075">
    <property type="entry name" value="HATPase"/>
    <property type="match status" value="1"/>
</dbReference>
<protein>
    <submittedName>
        <fullName evidence="4">Unannotated protein</fullName>
    </submittedName>
</protein>
<dbReference type="SUPFAM" id="SSF55785">
    <property type="entry name" value="PYP-like sensor domain (PAS domain)"/>
    <property type="match status" value="1"/>
</dbReference>
<proteinExistence type="predicted"/>
<feature type="domain" description="PAC" evidence="3">
    <location>
        <begin position="200"/>
        <end position="252"/>
    </location>
</feature>
<dbReference type="Pfam" id="PF02518">
    <property type="entry name" value="HATPase_c"/>
    <property type="match status" value="1"/>
</dbReference>
<dbReference type="Gene3D" id="1.10.287.130">
    <property type="match status" value="1"/>
</dbReference>
<dbReference type="EMBL" id="CAESGF010000030">
    <property type="protein sequence ID" value="CAB4365403.1"/>
    <property type="molecule type" value="Genomic_DNA"/>
</dbReference>
<dbReference type="NCBIfam" id="TIGR00229">
    <property type="entry name" value="sensory_box"/>
    <property type="match status" value="1"/>
</dbReference>
<dbReference type="InterPro" id="IPR013655">
    <property type="entry name" value="PAS_fold_3"/>
</dbReference>
<dbReference type="Pfam" id="PF08447">
    <property type="entry name" value="PAS_3"/>
    <property type="match status" value="1"/>
</dbReference>
<reference evidence="4" key="1">
    <citation type="submission" date="2020-05" db="EMBL/GenBank/DDBJ databases">
        <authorList>
            <person name="Chiriac C."/>
            <person name="Salcher M."/>
            <person name="Ghai R."/>
            <person name="Kavagutti S V."/>
        </authorList>
    </citation>
    <scope>NUCLEOTIDE SEQUENCE</scope>
</reference>
<dbReference type="InterPro" id="IPR035965">
    <property type="entry name" value="PAS-like_dom_sf"/>
</dbReference>
<dbReference type="EMBL" id="CAFAAV010000220">
    <property type="protein sequence ID" value="CAB4833146.1"/>
    <property type="molecule type" value="Genomic_DNA"/>
</dbReference>
<evidence type="ECO:0000313" key="4">
    <source>
        <dbReference type="EMBL" id="CAB4365403.1"/>
    </source>
</evidence>
<name>A0A6J6AB22_9ZZZZ</name>
<dbReference type="PROSITE" id="PS50112">
    <property type="entry name" value="PAS"/>
    <property type="match status" value="1"/>
</dbReference>
<dbReference type="EMBL" id="CAFBOL010000042">
    <property type="protein sequence ID" value="CAB4994181.1"/>
    <property type="molecule type" value="Genomic_DNA"/>
</dbReference>
<dbReference type="PANTHER" id="PTHR43065:SF49">
    <property type="entry name" value="HISTIDINE KINASE"/>
    <property type="match status" value="1"/>
</dbReference>
<dbReference type="SUPFAM" id="SSF55874">
    <property type="entry name" value="ATPase domain of HSP90 chaperone/DNA topoisomerase II/histidine kinase"/>
    <property type="match status" value="1"/>
</dbReference>
<accession>A0A6J6AB22</accession>
<dbReference type="AlphaFoldDB" id="A0A6J6AB22"/>
<dbReference type="PANTHER" id="PTHR43065">
    <property type="entry name" value="SENSOR HISTIDINE KINASE"/>
    <property type="match status" value="1"/>
</dbReference>
<dbReference type="SMART" id="SM00091">
    <property type="entry name" value="PAS"/>
    <property type="match status" value="1"/>
</dbReference>